<feature type="domain" description="N(4)-bis(aminopropyl)spermidine synthase C-terminal" evidence="2">
    <location>
        <begin position="109"/>
        <end position="349"/>
    </location>
</feature>
<dbReference type="AlphaFoldDB" id="A0A5S5AG76"/>
<dbReference type="InterPro" id="IPR036388">
    <property type="entry name" value="WH-like_DNA-bd_sf"/>
</dbReference>
<keyword evidence="1" id="KW-0620">Polyamine biosynthesis</keyword>
<comment type="catalytic activity">
    <reaction evidence="1">
        <text>2 S-adenosyl 3-(methylsulfanyl)propylamine + spermidine = N(4)-bis(aminopropyl)spermidine + 2 S-methyl-5'-thioadenosine + 2 H(+)</text>
        <dbReference type="Rhea" id="RHEA:44132"/>
        <dbReference type="ChEBI" id="CHEBI:15378"/>
        <dbReference type="ChEBI" id="CHEBI:17509"/>
        <dbReference type="ChEBI" id="CHEBI:57443"/>
        <dbReference type="ChEBI" id="CHEBI:57834"/>
        <dbReference type="ChEBI" id="CHEBI:82771"/>
        <dbReference type="EC" id="2.5.1.128"/>
    </reaction>
</comment>
<keyword evidence="1" id="KW-0808">Transferase</keyword>
<organism evidence="3 4">
    <name type="scientific">Thermosediminibacter litoriperuensis</name>
    <dbReference type="NCBI Taxonomy" id="291989"/>
    <lineage>
        <taxon>Bacteria</taxon>
        <taxon>Bacillati</taxon>
        <taxon>Bacillota</taxon>
        <taxon>Clostridia</taxon>
        <taxon>Thermosediminibacterales</taxon>
        <taxon>Thermosediminibacteraceae</taxon>
        <taxon>Thermosediminibacter</taxon>
    </lineage>
</organism>
<evidence type="ECO:0000313" key="3">
    <source>
        <dbReference type="EMBL" id="TYP49262.1"/>
    </source>
</evidence>
<dbReference type="Gene3D" id="1.10.10.10">
    <property type="entry name" value="Winged helix-like DNA-binding domain superfamily/Winged helix DNA-binding domain"/>
    <property type="match status" value="1"/>
</dbReference>
<evidence type="ECO:0000313" key="4">
    <source>
        <dbReference type="Proteomes" id="UP000322294"/>
    </source>
</evidence>
<dbReference type="InterPro" id="IPR002723">
    <property type="entry name" value="BpsA_C"/>
</dbReference>
<sequence>MDIKGIAEEVYRRTGIETTERDVEKVLSGLAGSSHFWEVVCAARKPFSVVAEIIEILKQTKLVKVDEQGDISFTPEGMEFLNSSRIAPRKDYTCPACEGRGIGLEKLKELLQKFDEVTADRPKAIIDYDQGFVTTRTVAGRIALMAGRGDLEGKKLLVLGDDDLVSVAAGLSGMPAEVVVMEIDDRLVEYINNKAAKFGLPVKAIKYDFREKLPEEYVGYFHTFTTDPPETLEALEVCMGRGLTGLSGEGCAGYFGLTRTEASLKKWNLFQQLLVGKFKVAITDIIDDFNHYVNWDYLLESIRDDYTFVQVKPRLNWYRSSMYRIETLSGFKGMENRSVPCELYVDKEALIYRPGKSVDKEKKVRYIKN</sequence>
<gene>
    <name evidence="1" type="primary">bpsA</name>
    <name evidence="3" type="ORF">LZ11_02189</name>
</gene>
<dbReference type="PANTHER" id="PTHR23290">
    <property type="entry name" value="RRNA N6-ADENOSINE-METHYLTRANSFERASE METTL5"/>
    <property type="match status" value="1"/>
</dbReference>
<dbReference type="InterPro" id="IPR051720">
    <property type="entry name" value="rRNA_MeTrfase/Polyamine_Synth"/>
</dbReference>
<dbReference type="PANTHER" id="PTHR23290:SF0">
    <property type="entry name" value="RRNA N6-ADENOSINE-METHYLTRANSFERASE METTL5"/>
    <property type="match status" value="1"/>
</dbReference>
<dbReference type="Proteomes" id="UP000322294">
    <property type="component" value="Unassembled WGS sequence"/>
</dbReference>
<protein>
    <recommendedName>
        <fullName evidence="1">N(4)-bis(aminopropyl)spermidine synthase</fullName>
        <ecNumber evidence="1">2.5.1.128</ecNumber>
    </recommendedName>
    <alternativeName>
        <fullName evidence="1">Branched-chain polyamine synthase A</fullName>
    </alternativeName>
</protein>
<dbReference type="InterPro" id="IPR014435">
    <property type="entry name" value="BpsA"/>
</dbReference>
<dbReference type="InterPro" id="IPR029063">
    <property type="entry name" value="SAM-dependent_MTases_sf"/>
</dbReference>
<dbReference type="OrthoDB" id="7593728at2"/>
<dbReference type="RefSeq" id="WP_148867864.1">
    <property type="nucleotide sequence ID" value="NZ_VNHO01000032.1"/>
</dbReference>
<dbReference type="EMBL" id="VNHO01000032">
    <property type="protein sequence ID" value="TYP49262.1"/>
    <property type="molecule type" value="Genomic_DNA"/>
</dbReference>
<evidence type="ECO:0000256" key="1">
    <source>
        <dbReference type="HAMAP-Rule" id="MF_01947"/>
    </source>
</evidence>
<comment type="subcellular location">
    <subcellularLocation>
        <location evidence="1">Cytoplasm</location>
    </subcellularLocation>
</comment>
<comment type="pathway">
    <text evidence="1">Amine and polyamine biosynthesis.</text>
</comment>
<dbReference type="HAMAP" id="MF_01947">
    <property type="entry name" value="Aminopropyltransf_BpsA"/>
    <property type="match status" value="1"/>
</dbReference>
<comment type="similarity">
    <text evidence="1">Belongs to the branched-chain polyamine synthase family.</text>
</comment>
<comment type="function">
    <text evidence="1">Involved in the biosynthesis of branched-chain polyamines, which support the growth of thermophiles under high-temperature conditions. Catalyzes the sequential condensation of spermidine with the aminopropyl groups of decarboxylated S-adenosylmethionines to produce N(4)-bis(aminopropyl)spermidine via N(4)-aminopropylspermidine.</text>
</comment>
<proteinExistence type="inferred from homology"/>
<comment type="caution">
    <text evidence="3">The sequence shown here is derived from an EMBL/GenBank/DDBJ whole genome shotgun (WGS) entry which is preliminary data.</text>
</comment>
<dbReference type="Pfam" id="PF01861">
    <property type="entry name" value="BpsA_C"/>
    <property type="match status" value="1"/>
</dbReference>
<keyword evidence="4" id="KW-1185">Reference proteome</keyword>
<dbReference type="EC" id="2.5.1.128" evidence="1"/>
<dbReference type="Gene3D" id="3.40.50.150">
    <property type="entry name" value="Vaccinia Virus protein VP39"/>
    <property type="match status" value="1"/>
</dbReference>
<evidence type="ECO:0000259" key="2">
    <source>
        <dbReference type="Pfam" id="PF01861"/>
    </source>
</evidence>
<dbReference type="GO" id="GO:0005737">
    <property type="term" value="C:cytoplasm"/>
    <property type="evidence" value="ECO:0007669"/>
    <property type="project" value="UniProtKB-SubCell"/>
</dbReference>
<keyword evidence="1" id="KW-0963">Cytoplasm</keyword>
<dbReference type="GO" id="GO:0016765">
    <property type="term" value="F:transferase activity, transferring alkyl or aryl (other than methyl) groups"/>
    <property type="evidence" value="ECO:0007669"/>
    <property type="project" value="UniProtKB-UniRule"/>
</dbReference>
<dbReference type="SUPFAM" id="SSF53335">
    <property type="entry name" value="S-adenosyl-L-methionine-dependent methyltransferases"/>
    <property type="match status" value="1"/>
</dbReference>
<accession>A0A5S5AG76</accession>
<name>A0A5S5AG76_9FIRM</name>
<reference evidence="3 4" key="1">
    <citation type="submission" date="2019-07" db="EMBL/GenBank/DDBJ databases">
        <title>Genomic Encyclopedia of Type Strains, Phase I: the one thousand microbial genomes (KMG-I) project.</title>
        <authorList>
            <person name="Kyrpides N."/>
        </authorList>
    </citation>
    <scope>NUCLEOTIDE SEQUENCE [LARGE SCALE GENOMIC DNA]</scope>
    <source>
        <strain evidence="3 4">DSM 16647</strain>
    </source>
</reference>
<dbReference type="GO" id="GO:0006596">
    <property type="term" value="P:polyamine biosynthetic process"/>
    <property type="evidence" value="ECO:0007669"/>
    <property type="project" value="UniProtKB-UniRule"/>
</dbReference>
<dbReference type="PIRSF" id="PIRSF005895">
    <property type="entry name" value="UCP005895_mtase"/>
    <property type="match status" value="1"/>
</dbReference>